<dbReference type="Proteomes" id="UP000077115">
    <property type="component" value="Unassembled WGS sequence"/>
</dbReference>
<dbReference type="GO" id="GO:0005829">
    <property type="term" value="C:cytosol"/>
    <property type="evidence" value="ECO:0007669"/>
    <property type="project" value="TreeGrafter"/>
</dbReference>
<evidence type="ECO:0008006" key="8">
    <source>
        <dbReference type="Google" id="ProtNLM"/>
    </source>
</evidence>
<dbReference type="GO" id="GO:0031072">
    <property type="term" value="F:heat shock protein binding"/>
    <property type="evidence" value="ECO:0007669"/>
    <property type="project" value="TreeGrafter"/>
</dbReference>
<dbReference type="InterPro" id="IPR011990">
    <property type="entry name" value="TPR-like_helical_dom_sf"/>
</dbReference>
<comment type="subcellular location">
    <subcellularLocation>
        <location evidence="1">Cytoplasm</location>
    </subcellularLocation>
</comment>
<keyword evidence="4 5" id="KW-0802">TPR repeat</keyword>
<gene>
    <name evidence="6" type="ORF">BDEG_22868</name>
</gene>
<dbReference type="InterPro" id="IPR051982">
    <property type="entry name" value="CiliaryAsmbly_MitoImport"/>
</dbReference>
<proteinExistence type="predicted"/>
<dbReference type="GO" id="GO:0006626">
    <property type="term" value="P:protein targeting to mitochondrion"/>
    <property type="evidence" value="ECO:0007669"/>
    <property type="project" value="TreeGrafter"/>
</dbReference>
<keyword evidence="3" id="KW-0677">Repeat</keyword>
<dbReference type="SUPFAM" id="SSF48452">
    <property type="entry name" value="TPR-like"/>
    <property type="match status" value="1"/>
</dbReference>
<evidence type="ECO:0000313" key="6">
    <source>
        <dbReference type="EMBL" id="OAJ38980.1"/>
    </source>
</evidence>
<evidence type="ECO:0000256" key="1">
    <source>
        <dbReference type="ARBA" id="ARBA00004496"/>
    </source>
</evidence>
<dbReference type="PANTHER" id="PTHR45984">
    <property type="entry name" value="RNA (RNA) POLYMERASE II ASSOCIATED PROTEIN HOMOLOG"/>
    <property type="match status" value="1"/>
</dbReference>
<protein>
    <recommendedName>
        <fullName evidence="8">RNA-polymerase II-associated protein 3-like C-terminal domain-containing protein</fullName>
    </recommendedName>
</protein>
<dbReference type="STRING" id="403673.A0A177WHK2"/>
<dbReference type="VEuPathDB" id="FungiDB:BDEG_22868"/>
<evidence type="ECO:0000313" key="7">
    <source>
        <dbReference type="Proteomes" id="UP000077115"/>
    </source>
</evidence>
<accession>A0A177WHK2</accession>
<organism evidence="6 7">
    <name type="scientific">Batrachochytrium dendrobatidis (strain JEL423)</name>
    <dbReference type="NCBI Taxonomy" id="403673"/>
    <lineage>
        <taxon>Eukaryota</taxon>
        <taxon>Fungi</taxon>
        <taxon>Fungi incertae sedis</taxon>
        <taxon>Chytridiomycota</taxon>
        <taxon>Chytridiomycota incertae sedis</taxon>
        <taxon>Chytridiomycetes</taxon>
        <taxon>Rhizophydiales</taxon>
        <taxon>Rhizophydiales incertae sedis</taxon>
        <taxon>Batrachochytrium</taxon>
    </lineage>
</organism>
<dbReference type="AlphaFoldDB" id="A0A177WHK2"/>
<dbReference type="eggNOG" id="KOG1124">
    <property type="taxonomic scope" value="Eukaryota"/>
</dbReference>
<dbReference type="EMBL" id="DS022302">
    <property type="protein sequence ID" value="OAJ38980.1"/>
    <property type="molecule type" value="Genomic_DNA"/>
</dbReference>
<evidence type="ECO:0000256" key="4">
    <source>
        <dbReference type="ARBA" id="ARBA00022803"/>
    </source>
</evidence>
<evidence type="ECO:0000256" key="2">
    <source>
        <dbReference type="ARBA" id="ARBA00022490"/>
    </source>
</evidence>
<reference evidence="6 7" key="1">
    <citation type="submission" date="2006-10" db="EMBL/GenBank/DDBJ databases">
        <title>The Genome Sequence of Batrachochytrium dendrobatidis JEL423.</title>
        <authorList>
            <consortium name="The Broad Institute Genome Sequencing Platform"/>
            <person name="Birren B."/>
            <person name="Lander E."/>
            <person name="Galagan J."/>
            <person name="Cuomo C."/>
            <person name="Devon K."/>
            <person name="Jaffe D."/>
            <person name="Butler J."/>
            <person name="Alvarez P."/>
            <person name="Gnerre S."/>
            <person name="Grabherr M."/>
            <person name="Kleber M."/>
            <person name="Mauceli E."/>
            <person name="Brockman W."/>
            <person name="Young S."/>
            <person name="LaButti K."/>
            <person name="Sykes S."/>
            <person name="DeCaprio D."/>
            <person name="Crawford M."/>
            <person name="Koehrsen M."/>
            <person name="Engels R."/>
            <person name="Montgomery P."/>
            <person name="Pearson M."/>
            <person name="Howarth C."/>
            <person name="Larson L."/>
            <person name="White J."/>
            <person name="O'Leary S."/>
            <person name="Kodira C."/>
            <person name="Zeng Q."/>
            <person name="Yandava C."/>
            <person name="Alvarado L."/>
            <person name="Longcore J."/>
            <person name="James T."/>
        </authorList>
    </citation>
    <scope>NUCLEOTIDE SEQUENCE [LARGE SCALE GENOMIC DNA]</scope>
    <source>
        <strain evidence="6 7">JEL423</strain>
    </source>
</reference>
<sequence length="466" mass="52407">MLGPRDLQQIAKVVDPKNESEFLNQYTVPDVADYNVEHLDYAYVETCKDVSELSMLLKVLKSGKEGFYPALEEAILVRIETLCPQLKRIVPLSAVESATISLNIDAELREWVSSISVKDAELARKKTCPDAKTTLNDDFLDPMNEQGLSNAIQVSEYTRILPAIRGTMSASSKTGDIVATCQKNDTRLKVPNENLKPLMSTSKNPSRIKSSDYRAWEKFNIEEALEKVDLPHPLPSAPKLIRPTAKLTPPPIQPSQPTQLSPILAQDEEVKQYQAVMEKYKGNECFKTNDFSEALKFYNRSLDLHPTPQVLTNRAATYLKLCDYESAEIDATHAIALGTGEIKSKAYLRRGQARTKRANYVAAIEDFDAGLLLCETTSFVYSQLDIERSSCVEIYRGSYGVEARLNDDDKISKWKETKSVRMKIEEVEEDAQISHTFRPDSGQPIMNIVDVDDSIADNDYDDLVFE</sequence>
<dbReference type="PROSITE" id="PS50005">
    <property type="entry name" value="TPR"/>
    <property type="match status" value="1"/>
</dbReference>
<dbReference type="PANTHER" id="PTHR45984:SF1">
    <property type="entry name" value="SPAG1 AXONEMAL DYNEIN ASSEMBLY FACTOR"/>
    <property type="match status" value="1"/>
</dbReference>
<evidence type="ECO:0000256" key="5">
    <source>
        <dbReference type="PROSITE-ProRule" id="PRU00339"/>
    </source>
</evidence>
<reference evidence="6 7" key="2">
    <citation type="submission" date="2016-05" db="EMBL/GenBank/DDBJ databases">
        <title>Lineage-specific infection strategies underlie the spectrum of fungal disease in amphibians.</title>
        <authorList>
            <person name="Cuomo C.A."/>
            <person name="Farrer R.A."/>
            <person name="James T."/>
            <person name="Longcore J."/>
            <person name="Birren B."/>
        </authorList>
    </citation>
    <scope>NUCLEOTIDE SEQUENCE [LARGE SCALE GENOMIC DNA]</scope>
    <source>
        <strain evidence="6 7">JEL423</strain>
    </source>
</reference>
<feature type="repeat" description="TPR" evidence="5">
    <location>
        <begin position="275"/>
        <end position="308"/>
    </location>
</feature>
<name>A0A177WHK2_BATDL</name>
<dbReference type="InterPro" id="IPR019734">
    <property type="entry name" value="TPR_rpt"/>
</dbReference>
<evidence type="ECO:0000256" key="3">
    <source>
        <dbReference type="ARBA" id="ARBA00022737"/>
    </source>
</evidence>
<dbReference type="SMART" id="SM00028">
    <property type="entry name" value="TPR"/>
    <property type="match status" value="3"/>
</dbReference>
<keyword evidence="2" id="KW-0963">Cytoplasm</keyword>
<dbReference type="OrthoDB" id="629492at2759"/>
<dbReference type="GO" id="GO:0005739">
    <property type="term" value="C:mitochondrion"/>
    <property type="evidence" value="ECO:0007669"/>
    <property type="project" value="TreeGrafter"/>
</dbReference>
<dbReference type="Gene3D" id="1.25.40.10">
    <property type="entry name" value="Tetratricopeptide repeat domain"/>
    <property type="match status" value="1"/>
</dbReference>